<gene>
    <name evidence="2" type="ORF">Cni_G12419</name>
</gene>
<evidence type="ECO:0000313" key="3">
    <source>
        <dbReference type="Proteomes" id="UP001327560"/>
    </source>
</evidence>
<reference evidence="2 3" key="1">
    <citation type="submission" date="2023-10" db="EMBL/GenBank/DDBJ databases">
        <title>Chromosome-scale genome assembly provides insights into flower coloration mechanisms of Canna indica.</title>
        <authorList>
            <person name="Li C."/>
        </authorList>
    </citation>
    <scope>NUCLEOTIDE SEQUENCE [LARGE SCALE GENOMIC DNA]</scope>
    <source>
        <tissue evidence="2">Flower</tissue>
    </source>
</reference>
<keyword evidence="1" id="KW-0812">Transmembrane</keyword>
<feature type="transmembrane region" description="Helical" evidence="1">
    <location>
        <begin position="32"/>
        <end position="50"/>
    </location>
</feature>
<keyword evidence="1" id="KW-0472">Membrane</keyword>
<protein>
    <submittedName>
        <fullName evidence="2">Uncharacterized protein</fullName>
    </submittedName>
</protein>
<organism evidence="2 3">
    <name type="scientific">Canna indica</name>
    <name type="common">Indian-shot</name>
    <dbReference type="NCBI Taxonomy" id="4628"/>
    <lineage>
        <taxon>Eukaryota</taxon>
        <taxon>Viridiplantae</taxon>
        <taxon>Streptophyta</taxon>
        <taxon>Embryophyta</taxon>
        <taxon>Tracheophyta</taxon>
        <taxon>Spermatophyta</taxon>
        <taxon>Magnoliopsida</taxon>
        <taxon>Liliopsida</taxon>
        <taxon>Zingiberales</taxon>
        <taxon>Cannaceae</taxon>
        <taxon>Canna</taxon>
    </lineage>
</organism>
<sequence length="133" mass="14959">MQDRDWLAASSFLDDSVELSAYFQRNDSPGSILAHGTAVLLGLLYNSIILHRLQSTMSVQGCPFAQKNESAEAFLIWHASLKLLEHEIEVKVTKGRVLFLCTCEFLIQSPLVKVKQFRHSDVTLYSLALVTTF</sequence>
<name>A0AAQ3K893_9LILI</name>
<dbReference type="AlphaFoldDB" id="A0AAQ3K893"/>
<keyword evidence="3" id="KW-1185">Reference proteome</keyword>
<dbReference type="EMBL" id="CP136893">
    <property type="protein sequence ID" value="WOL03699.1"/>
    <property type="molecule type" value="Genomic_DNA"/>
</dbReference>
<evidence type="ECO:0000313" key="2">
    <source>
        <dbReference type="EMBL" id="WOL03699.1"/>
    </source>
</evidence>
<keyword evidence="1" id="KW-1133">Transmembrane helix</keyword>
<evidence type="ECO:0000256" key="1">
    <source>
        <dbReference type="SAM" id="Phobius"/>
    </source>
</evidence>
<accession>A0AAQ3K893</accession>
<proteinExistence type="predicted"/>
<dbReference type="Proteomes" id="UP001327560">
    <property type="component" value="Chromosome 4"/>
</dbReference>